<reference evidence="1 2" key="1">
    <citation type="submission" date="2017-10" db="EMBL/GenBank/DDBJ databases">
        <title>Development of genomic resources for the powdery mildew, Erysiphe pulchra.</title>
        <authorList>
            <person name="Wadl P.A."/>
            <person name="Mack B.M."/>
            <person name="Moore G."/>
            <person name="Beltz S.B."/>
        </authorList>
    </citation>
    <scope>NUCLEOTIDE SEQUENCE [LARGE SCALE GENOMIC DNA]</scope>
    <source>
        <strain evidence="1">Cflorida</strain>
    </source>
</reference>
<gene>
    <name evidence="1" type="ORF">EPUL_006494</name>
</gene>
<accession>A0A2S4PK53</accession>
<protein>
    <submittedName>
        <fullName evidence="1">Uncharacterized protein</fullName>
    </submittedName>
</protein>
<dbReference type="EMBL" id="PEDP01002954">
    <property type="protein sequence ID" value="POS82395.1"/>
    <property type="molecule type" value="Genomic_DNA"/>
</dbReference>
<name>A0A2S4PK53_9PEZI</name>
<organism evidence="1 2">
    <name type="scientific">Erysiphe pulchra</name>
    <dbReference type="NCBI Taxonomy" id="225359"/>
    <lineage>
        <taxon>Eukaryota</taxon>
        <taxon>Fungi</taxon>
        <taxon>Dikarya</taxon>
        <taxon>Ascomycota</taxon>
        <taxon>Pezizomycotina</taxon>
        <taxon>Leotiomycetes</taxon>
        <taxon>Erysiphales</taxon>
        <taxon>Erysiphaceae</taxon>
        <taxon>Erysiphe</taxon>
    </lineage>
</organism>
<sequence>MRQYQRFPAQENIQMSKFIPTQIDCNPPNPTPAIVKTVENTNSLEEPNQQQHYKLDQAFPENIQTHRQQTEDYYRPNEYPIPQYHNQPSDTIQYPKINQPQSSRFPRIQESQNHYNMPSSSQAKPFFEHATEGYSHRPPLSQTYNQIRQNKFSHGRELAVLLKIYKDDMLYSGGNDSLDLKLHIFYELCRKAGVSPTQEGWSEAFSTMLKGDARDFYYDNISGRGFSFETMVNMTRQHFETAERHQQLLSNWYSISLQSLKRENPDKSTAECFELMLNQLRKLQRGLGHEYRSQTTLRDRLINA</sequence>
<comment type="caution">
    <text evidence="1">The sequence shown here is derived from an EMBL/GenBank/DDBJ whole genome shotgun (WGS) entry which is preliminary data.</text>
</comment>
<dbReference type="AlphaFoldDB" id="A0A2S4PK53"/>
<dbReference type="OrthoDB" id="3563642at2759"/>
<evidence type="ECO:0000313" key="2">
    <source>
        <dbReference type="Proteomes" id="UP000237438"/>
    </source>
</evidence>
<evidence type="ECO:0000313" key="1">
    <source>
        <dbReference type="EMBL" id="POS82395.1"/>
    </source>
</evidence>
<proteinExistence type="predicted"/>
<keyword evidence="2" id="KW-1185">Reference proteome</keyword>
<dbReference type="Proteomes" id="UP000237438">
    <property type="component" value="Unassembled WGS sequence"/>
</dbReference>
<feature type="non-terminal residue" evidence="1">
    <location>
        <position position="304"/>
    </location>
</feature>